<reference evidence="3 4" key="1">
    <citation type="journal article" date="2018" name="Evol. Lett.">
        <title>Horizontal gene cluster transfer increased hallucinogenic mushroom diversity.</title>
        <authorList>
            <person name="Reynolds H.T."/>
            <person name="Vijayakumar V."/>
            <person name="Gluck-Thaler E."/>
            <person name="Korotkin H.B."/>
            <person name="Matheny P.B."/>
            <person name="Slot J.C."/>
        </authorList>
    </citation>
    <scope>NUCLEOTIDE SEQUENCE [LARGE SCALE GENOMIC DNA]</scope>
    <source>
        <strain evidence="3 4">2629</strain>
    </source>
</reference>
<sequence length="429" mass="47651">MEIDNTADWESCTASTSSLASSIYHGTPKSDTVDLLFCKDASDSDISSLSTRSSTLSSPSLEVHQILGDSPCCPCSAKSLDTLGLRHASHVQLRALIKSVVTDLALGTSEECPGVDPILSQTMNSLPMGTLSSDIVLIVKLTLEAFQQELRKHSNSPPFDAAKAMKQSEPLPLEQMEQWPVGEFLRAVLCNPWADAPFGEYLDIERTIFDTTHRQYTSFSPIVEETTMDNESPGDTPHDEPRNDIALSPSGAQDSEATPLPAGFHRWSDGSLKPMPSYLQHYLPYTIEEREYYPDSKPQKPYPPKRRRSRFGFIVMFIIMLSLFFTWSMWFCLTHDVFTALNTPGPVVMPHPTVMPQSYYNRRDLAHVFSSAWGRVWGNCASAMAGFAFASVWKGVWAGFSAASVHSVVVPLQEVITRWSSTVVQVFVH</sequence>
<keyword evidence="2" id="KW-1133">Transmembrane helix</keyword>
<proteinExistence type="predicted"/>
<name>A0A409YEQ2_9AGAR</name>
<evidence type="ECO:0000256" key="2">
    <source>
        <dbReference type="SAM" id="Phobius"/>
    </source>
</evidence>
<keyword evidence="2" id="KW-0812">Transmembrane</keyword>
<dbReference type="Proteomes" id="UP000284842">
    <property type="component" value="Unassembled WGS sequence"/>
</dbReference>
<evidence type="ECO:0000313" key="3">
    <source>
        <dbReference type="EMBL" id="PPR01471.1"/>
    </source>
</evidence>
<keyword evidence="4" id="KW-1185">Reference proteome</keyword>
<protein>
    <submittedName>
        <fullName evidence="3">Uncharacterized protein</fullName>
    </submittedName>
</protein>
<evidence type="ECO:0000313" key="4">
    <source>
        <dbReference type="Proteomes" id="UP000284842"/>
    </source>
</evidence>
<evidence type="ECO:0000256" key="1">
    <source>
        <dbReference type="SAM" id="MobiDB-lite"/>
    </source>
</evidence>
<dbReference type="OrthoDB" id="10671411at2759"/>
<comment type="caution">
    <text evidence="3">The sequence shown here is derived from an EMBL/GenBank/DDBJ whole genome shotgun (WGS) entry which is preliminary data.</text>
</comment>
<dbReference type="InParanoid" id="A0A409YEQ2"/>
<feature type="transmembrane region" description="Helical" evidence="2">
    <location>
        <begin position="311"/>
        <end position="330"/>
    </location>
</feature>
<keyword evidence="2" id="KW-0472">Membrane</keyword>
<gene>
    <name evidence="3" type="ORF">CVT24_001875</name>
</gene>
<dbReference type="AlphaFoldDB" id="A0A409YEQ2"/>
<accession>A0A409YEQ2</accession>
<organism evidence="3 4">
    <name type="scientific">Panaeolus cyanescens</name>
    <dbReference type="NCBI Taxonomy" id="181874"/>
    <lineage>
        <taxon>Eukaryota</taxon>
        <taxon>Fungi</taxon>
        <taxon>Dikarya</taxon>
        <taxon>Basidiomycota</taxon>
        <taxon>Agaricomycotina</taxon>
        <taxon>Agaricomycetes</taxon>
        <taxon>Agaricomycetidae</taxon>
        <taxon>Agaricales</taxon>
        <taxon>Agaricineae</taxon>
        <taxon>Galeropsidaceae</taxon>
        <taxon>Panaeolus</taxon>
    </lineage>
</organism>
<dbReference type="EMBL" id="NHTK01001246">
    <property type="protein sequence ID" value="PPR01471.1"/>
    <property type="molecule type" value="Genomic_DNA"/>
</dbReference>
<feature type="region of interest" description="Disordered" evidence="1">
    <location>
        <begin position="220"/>
        <end position="260"/>
    </location>
</feature>